<dbReference type="Pfam" id="PF01380">
    <property type="entry name" value="SIS"/>
    <property type="match status" value="1"/>
</dbReference>
<dbReference type="CDD" id="cd05013">
    <property type="entry name" value="SIS_RpiR"/>
    <property type="match status" value="1"/>
</dbReference>
<dbReference type="PROSITE" id="PS51071">
    <property type="entry name" value="HTH_RPIR"/>
    <property type="match status" value="1"/>
</dbReference>
<dbReference type="InterPro" id="IPR035472">
    <property type="entry name" value="RpiR-like_SIS"/>
</dbReference>
<dbReference type="RefSeq" id="WP_115483201.1">
    <property type="nucleotide sequence ID" value="NZ_QRCT01000050.1"/>
</dbReference>
<sequence length="280" mass="31276">MEQNPFIIIQSQYPSFHKVEKKIADFILNNTKEVIELSIQQFAAKLNIAESSIVRFCKTIGLSGFSDLKIRLAAHTQKPAIQTIFEELKTEDDMETITRKVFSCNIDTLEQSLNSLDYNMIAESVEYLNNASHIYILGVGASASLAEDFYIRLMRIGIPATAITDSHLSLIIASQLNLTDVLVGISHTGQTTEVISAMREAQAHKAKTISITGYSKTPISQVSDICLELYSPKQLFISPRVTQVSIIDSLYVGLAIRQKESVIKHIKEMNRVLDPLRLKS</sequence>
<dbReference type="InterPro" id="IPR001347">
    <property type="entry name" value="SIS_dom"/>
</dbReference>
<organism evidence="6 7">
    <name type="scientific">Anaerosacchariphilus polymeriproducens</name>
    <dbReference type="NCBI Taxonomy" id="1812858"/>
    <lineage>
        <taxon>Bacteria</taxon>
        <taxon>Bacillati</taxon>
        <taxon>Bacillota</taxon>
        <taxon>Clostridia</taxon>
        <taxon>Lachnospirales</taxon>
        <taxon>Lachnospiraceae</taxon>
        <taxon>Anaerosacchariphilus</taxon>
    </lineage>
</organism>
<evidence type="ECO:0000256" key="3">
    <source>
        <dbReference type="ARBA" id="ARBA00023163"/>
    </source>
</evidence>
<evidence type="ECO:0000313" key="6">
    <source>
        <dbReference type="EMBL" id="RDU22038.1"/>
    </source>
</evidence>
<gene>
    <name evidence="6" type="ORF">DWV06_16015</name>
</gene>
<dbReference type="Gene3D" id="3.40.50.10490">
    <property type="entry name" value="Glucose-6-phosphate isomerase like protein, domain 1"/>
    <property type="match status" value="1"/>
</dbReference>
<evidence type="ECO:0000256" key="2">
    <source>
        <dbReference type="ARBA" id="ARBA00023125"/>
    </source>
</evidence>
<accession>A0A371AR52</accession>
<evidence type="ECO:0000259" key="5">
    <source>
        <dbReference type="PROSITE" id="PS51464"/>
    </source>
</evidence>
<dbReference type="PANTHER" id="PTHR30514:SF1">
    <property type="entry name" value="HTH-TYPE TRANSCRIPTIONAL REGULATOR HEXR-RELATED"/>
    <property type="match status" value="1"/>
</dbReference>
<comment type="caution">
    <text evidence="6">The sequence shown here is derived from an EMBL/GenBank/DDBJ whole genome shotgun (WGS) entry which is preliminary data.</text>
</comment>
<dbReference type="OrthoDB" id="63027at2"/>
<keyword evidence="1" id="KW-0805">Transcription regulation</keyword>
<dbReference type="AlphaFoldDB" id="A0A371AR52"/>
<dbReference type="Pfam" id="PF01418">
    <property type="entry name" value="HTH_6"/>
    <property type="match status" value="1"/>
</dbReference>
<proteinExistence type="predicted"/>
<name>A0A371AR52_9FIRM</name>
<feature type="domain" description="SIS" evidence="5">
    <location>
        <begin position="124"/>
        <end position="260"/>
    </location>
</feature>
<dbReference type="Proteomes" id="UP000255036">
    <property type="component" value="Unassembled WGS sequence"/>
</dbReference>
<evidence type="ECO:0000313" key="7">
    <source>
        <dbReference type="Proteomes" id="UP000255036"/>
    </source>
</evidence>
<dbReference type="GO" id="GO:1901135">
    <property type="term" value="P:carbohydrate derivative metabolic process"/>
    <property type="evidence" value="ECO:0007669"/>
    <property type="project" value="InterPro"/>
</dbReference>
<dbReference type="InterPro" id="IPR047640">
    <property type="entry name" value="RpiR-like"/>
</dbReference>
<feature type="domain" description="HTH rpiR-type" evidence="4">
    <location>
        <begin position="3"/>
        <end position="79"/>
    </location>
</feature>
<keyword evidence="3" id="KW-0804">Transcription</keyword>
<dbReference type="Gene3D" id="1.10.10.10">
    <property type="entry name" value="Winged helix-like DNA-binding domain superfamily/Winged helix DNA-binding domain"/>
    <property type="match status" value="1"/>
</dbReference>
<evidence type="ECO:0000259" key="4">
    <source>
        <dbReference type="PROSITE" id="PS51071"/>
    </source>
</evidence>
<dbReference type="PROSITE" id="PS51464">
    <property type="entry name" value="SIS"/>
    <property type="match status" value="1"/>
</dbReference>
<dbReference type="EMBL" id="QRCT01000050">
    <property type="protein sequence ID" value="RDU22038.1"/>
    <property type="molecule type" value="Genomic_DNA"/>
</dbReference>
<dbReference type="PANTHER" id="PTHR30514">
    <property type="entry name" value="GLUCOKINASE"/>
    <property type="match status" value="1"/>
</dbReference>
<reference evidence="6 7" key="1">
    <citation type="submission" date="2018-07" db="EMBL/GenBank/DDBJ databases">
        <title>Anaerosacharophilus polymeroproducens gen. nov. sp. nov., an anaerobic bacterium isolated from salt field.</title>
        <authorList>
            <person name="Kim W."/>
            <person name="Yang S.-H."/>
            <person name="Oh J."/>
            <person name="Lee J.-H."/>
            <person name="Kwon K.K."/>
        </authorList>
    </citation>
    <scope>NUCLEOTIDE SEQUENCE [LARGE SCALE GENOMIC DNA]</scope>
    <source>
        <strain evidence="6 7">MCWD5</strain>
    </source>
</reference>
<evidence type="ECO:0000256" key="1">
    <source>
        <dbReference type="ARBA" id="ARBA00023015"/>
    </source>
</evidence>
<dbReference type="GO" id="GO:0003677">
    <property type="term" value="F:DNA binding"/>
    <property type="evidence" value="ECO:0007669"/>
    <property type="project" value="UniProtKB-KW"/>
</dbReference>
<dbReference type="SUPFAM" id="SSF46689">
    <property type="entry name" value="Homeodomain-like"/>
    <property type="match status" value="1"/>
</dbReference>
<dbReference type="InterPro" id="IPR046348">
    <property type="entry name" value="SIS_dom_sf"/>
</dbReference>
<keyword evidence="2" id="KW-0238">DNA-binding</keyword>
<dbReference type="InterPro" id="IPR000281">
    <property type="entry name" value="HTH_RpiR"/>
</dbReference>
<dbReference type="InterPro" id="IPR036388">
    <property type="entry name" value="WH-like_DNA-bd_sf"/>
</dbReference>
<dbReference type="SUPFAM" id="SSF53697">
    <property type="entry name" value="SIS domain"/>
    <property type="match status" value="1"/>
</dbReference>
<dbReference type="InterPro" id="IPR009057">
    <property type="entry name" value="Homeodomain-like_sf"/>
</dbReference>
<dbReference type="GO" id="GO:0097367">
    <property type="term" value="F:carbohydrate derivative binding"/>
    <property type="evidence" value="ECO:0007669"/>
    <property type="project" value="InterPro"/>
</dbReference>
<keyword evidence="7" id="KW-1185">Reference proteome</keyword>
<dbReference type="GO" id="GO:0003700">
    <property type="term" value="F:DNA-binding transcription factor activity"/>
    <property type="evidence" value="ECO:0007669"/>
    <property type="project" value="InterPro"/>
</dbReference>
<protein>
    <submittedName>
        <fullName evidence="6">MurR/RpiR family transcriptional regulator</fullName>
    </submittedName>
</protein>